<dbReference type="GO" id="GO:0016705">
    <property type="term" value="F:oxidoreductase activity, acting on paired donors, with incorporation or reduction of molecular oxygen"/>
    <property type="evidence" value="ECO:0007669"/>
    <property type="project" value="InterPro"/>
</dbReference>
<dbReference type="SUPFAM" id="SSF48264">
    <property type="entry name" value="Cytochrome P450"/>
    <property type="match status" value="1"/>
</dbReference>
<dbReference type="Proteomes" id="UP000191518">
    <property type="component" value="Unassembled WGS sequence"/>
</dbReference>
<proteinExistence type="predicted"/>
<dbReference type="GO" id="GO:0004497">
    <property type="term" value="F:monooxygenase activity"/>
    <property type="evidence" value="ECO:0007669"/>
    <property type="project" value="InterPro"/>
</dbReference>
<organism evidence="1 2">
    <name type="scientific">Penicillium vulpinum</name>
    <dbReference type="NCBI Taxonomy" id="29845"/>
    <lineage>
        <taxon>Eukaryota</taxon>
        <taxon>Fungi</taxon>
        <taxon>Dikarya</taxon>
        <taxon>Ascomycota</taxon>
        <taxon>Pezizomycotina</taxon>
        <taxon>Eurotiomycetes</taxon>
        <taxon>Eurotiomycetidae</taxon>
        <taxon>Eurotiales</taxon>
        <taxon>Aspergillaceae</taxon>
        <taxon>Penicillium</taxon>
    </lineage>
</organism>
<accession>A0A1V6S447</accession>
<dbReference type="STRING" id="29845.A0A1V6S447"/>
<name>A0A1V6S447_9EURO</name>
<comment type="caution">
    <text evidence="1">The sequence shown here is derived from an EMBL/GenBank/DDBJ whole genome shotgun (WGS) entry which is preliminary data.</text>
</comment>
<dbReference type="AlphaFoldDB" id="A0A1V6S447"/>
<evidence type="ECO:0000313" key="1">
    <source>
        <dbReference type="EMBL" id="OQE08504.1"/>
    </source>
</evidence>
<reference evidence="2" key="1">
    <citation type="journal article" date="2017" name="Nat. Microbiol.">
        <title>Global analysis of biosynthetic gene clusters reveals vast potential of secondary metabolite production in Penicillium species.</title>
        <authorList>
            <person name="Nielsen J.C."/>
            <person name="Grijseels S."/>
            <person name="Prigent S."/>
            <person name="Ji B."/>
            <person name="Dainat J."/>
            <person name="Nielsen K.F."/>
            <person name="Frisvad J.C."/>
            <person name="Workman M."/>
            <person name="Nielsen J."/>
        </authorList>
    </citation>
    <scope>NUCLEOTIDE SEQUENCE [LARGE SCALE GENOMIC DNA]</scope>
    <source>
        <strain evidence="2">IBT 29486</strain>
    </source>
</reference>
<protein>
    <submittedName>
        <fullName evidence="1">Uncharacterized protein</fullName>
    </submittedName>
</protein>
<dbReference type="GO" id="GO:0005506">
    <property type="term" value="F:iron ion binding"/>
    <property type="evidence" value="ECO:0007669"/>
    <property type="project" value="InterPro"/>
</dbReference>
<evidence type="ECO:0000313" key="2">
    <source>
        <dbReference type="Proteomes" id="UP000191518"/>
    </source>
</evidence>
<dbReference type="GO" id="GO:0020037">
    <property type="term" value="F:heme binding"/>
    <property type="evidence" value="ECO:0007669"/>
    <property type="project" value="InterPro"/>
</dbReference>
<dbReference type="InterPro" id="IPR036396">
    <property type="entry name" value="Cyt_P450_sf"/>
</dbReference>
<gene>
    <name evidence="1" type="ORF">PENVUL_c009G08442</name>
</gene>
<dbReference type="Gene3D" id="1.10.630.10">
    <property type="entry name" value="Cytochrome P450"/>
    <property type="match status" value="1"/>
</dbReference>
<dbReference type="EMBL" id="MDYP01000009">
    <property type="protein sequence ID" value="OQE08504.1"/>
    <property type="molecule type" value="Genomic_DNA"/>
</dbReference>
<keyword evidence="2" id="KW-1185">Reference proteome</keyword>
<sequence>MAGNTRRAAIWPRYRTDIGFDDFLFMSGAHTMTENHKLQCRRSKPLELFFSRIGIGEMEPMIIEEAKLLDARVPELRGSGNVVRLGHMFSVFAGDIIGRICCECPPDMMNNPEFGKNRTT</sequence>